<keyword evidence="3" id="KW-0560">Oxidoreductase</keyword>
<dbReference type="InterPro" id="IPR002401">
    <property type="entry name" value="Cyt_P450_E_grp-I"/>
</dbReference>
<dbReference type="PANTHER" id="PTHR24305:SF166">
    <property type="entry name" value="CYTOCHROME P450 12A4, MITOCHONDRIAL-RELATED"/>
    <property type="match status" value="1"/>
</dbReference>
<evidence type="ECO:0000256" key="1">
    <source>
        <dbReference type="ARBA" id="ARBA00010617"/>
    </source>
</evidence>
<comment type="similarity">
    <text evidence="1">Belongs to the cytochrome P450 family.</text>
</comment>
<keyword evidence="2" id="KW-0349">Heme</keyword>
<dbReference type="GO" id="GO:0020037">
    <property type="term" value="F:heme binding"/>
    <property type="evidence" value="ECO:0007669"/>
    <property type="project" value="InterPro"/>
</dbReference>
<evidence type="ECO:0000256" key="2">
    <source>
        <dbReference type="PIRSR" id="PIRSR602401-1"/>
    </source>
</evidence>
<dbReference type="GO" id="GO:0004497">
    <property type="term" value="F:monooxygenase activity"/>
    <property type="evidence" value="ECO:0007669"/>
    <property type="project" value="UniProtKB-KW"/>
</dbReference>
<dbReference type="Proteomes" id="UP000800035">
    <property type="component" value="Unassembled WGS sequence"/>
</dbReference>
<dbReference type="PRINTS" id="PR00385">
    <property type="entry name" value="P450"/>
</dbReference>
<accession>A0A6A5TXB8</accession>
<proteinExistence type="inferred from homology"/>
<gene>
    <name evidence="3" type="ORF">CC80DRAFT_470471</name>
</gene>
<dbReference type="CDD" id="cd11070">
    <property type="entry name" value="CYP56-like"/>
    <property type="match status" value="1"/>
</dbReference>
<dbReference type="AlphaFoldDB" id="A0A6A5TXB8"/>
<dbReference type="InterPro" id="IPR050121">
    <property type="entry name" value="Cytochrome_P450_monoxygenase"/>
</dbReference>
<evidence type="ECO:0000313" key="3">
    <source>
        <dbReference type="EMBL" id="KAF1957295.1"/>
    </source>
</evidence>
<dbReference type="PANTHER" id="PTHR24305">
    <property type="entry name" value="CYTOCHROME P450"/>
    <property type="match status" value="1"/>
</dbReference>
<dbReference type="EMBL" id="ML976989">
    <property type="protein sequence ID" value="KAF1957295.1"/>
    <property type="molecule type" value="Genomic_DNA"/>
</dbReference>
<dbReference type="OrthoDB" id="1470350at2759"/>
<dbReference type="InterPro" id="IPR001128">
    <property type="entry name" value="Cyt_P450"/>
</dbReference>
<protein>
    <submittedName>
        <fullName evidence="3">Putative cytochrome P450 monooxygenase</fullName>
    </submittedName>
</protein>
<dbReference type="GO" id="GO:0016705">
    <property type="term" value="F:oxidoreductase activity, acting on paired donors, with incorporation or reduction of molecular oxygen"/>
    <property type="evidence" value="ECO:0007669"/>
    <property type="project" value="InterPro"/>
</dbReference>
<dbReference type="Pfam" id="PF00067">
    <property type="entry name" value="p450"/>
    <property type="match status" value="1"/>
</dbReference>
<evidence type="ECO:0000313" key="4">
    <source>
        <dbReference type="Proteomes" id="UP000800035"/>
    </source>
</evidence>
<organism evidence="3 4">
    <name type="scientific">Byssothecium circinans</name>
    <dbReference type="NCBI Taxonomy" id="147558"/>
    <lineage>
        <taxon>Eukaryota</taxon>
        <taxon>Fungi</taxon>
        <taxon>Dikarya</taxon>
        <taxon>Ascomycota</taxon>
        <taxon>Pezizomycotina</taxon>
        <taxon>Dothideomycetes</taxon>
        <taxon>Pleosporomycetidae</taxon>
        <taxon>Pleosporales</taxon>
        <taxon>Massarineae</taxon>
        <taxon>Massarinaceae</taxon>
        <taxon>Byssothecium</taxon>
    </lineage>
</organism>
<reference evidence="3" key="1">
    <citation type="journal article" date="2020" name="Stud. Mycol.">
        <title>101 Dothideomycetes genomes: a test case for predicting lifestyles and emergence of pathogens.</title>
        <authorList>
            <person name="Haridas S."/>
            <person name="Albert R."/>
            <person name="Binder M."/>
            <person name="Bloem J."/>
            <person name="Labutti K."/>
            <person name="Salamov A."/>
            <person name="Andreopoulos B."/>
            <person name="Baker S."/>
            <person name="Barry K."/>
            <person name="Bills G."/>
            <person name="Bluhm B."/>
            <person name="Cannon C."/>
            <person name="Castanera R."/>
            <person name="Culley D."/>
            <person name="Daum C."/>
            <person name="Ezra D."/>
            <person name="Gonzalez J."/>
            <person name="Henrissat B."/>
            <person name="Kuo A."/>
            <person name="Liang C."/>
            <person name="Lipzen A."/>
            <person name="Lutzoni F."/>
            <person name="Magnuson J."/>
            <person name="Mondo S."/>
            <person name="Nolan M."/>
            <person name="Ohm R."/>
            <person name="Pangilinan J."/>
            <person name="Park H.-J."/>
            <person name="Ramirez L."/>
            <person name="Alfaro M."/>
            <person name="Sun H."/>
            <person name="Tritt A."/>
            <person name="Yoshinaga Y."/>
            <person name="Zwiers L.-H."/>
            <person name="Turgeon B."/>
            <person name="Goodwin S."/>
            <person name="Spatafora J."/>
            <person name="Crous P."/>
            <person name="Grigoriev I."/>
        </authorList>
    </citation>
    <scope>NUCLEOTIDE SEQUENCE</scope>
    <source>
        <strain evidence="3">CBS 675.92</strain>
    </source>
</reference>
<keyword evidence="2" id="KW-0408">Iron</keyword>
<dbReference type="InterPro" id="IPR036396">
    <property type="entry name" value="Cyt_P450_sf"/>
</dbReference>
<keyword evidence="3" id="KW-0503">Monooxygenase</keyword>
<keyword evidence="2" id="KW-0479">Metal-binding</keyword>
<keyword evidence="4" id="KW-1185">Reference proteome</keyword>
<feature type="binding site" description="axial binding residue" evidence="2">
    <location>
        <position position="485"/>
    </location>
    <ligand>
        <name>heme</name>
        <dbReference type="ChEBI" id="CHEBI:30413"/>
    </ligand>
    <ligandPart>
        <name>Fe</name>
        <dbReference type="ChEBI" id="CHEBI:18248"/>
    </ligandPart>
</feature>
<dbReference type="PRINTS" id="PR00463">
    <property type="entry name" value="EP450I"/>
</dbReference>
<dbReference type="Gene3D" id="1.10.630.10">
    <property type="entry name" value="Cytochrome P450"/>
    <property type="match status" value="1"/>
</dbReference>
<name>A0A6A5TXB8_9PLEO</name>
<dbReference type="SUPFAM" id="SSF48264">
    <property type="entry name" value="Cytochrome P450"/>
    <property type="match status" value="1"/>
</dbReference>
<sequence length="554" mass="62762">MLEYVIAALGLYLGFSFICLELNYSRASTMGIPLVRVPVDPLNIPFQVIEPHLFKLLDLLPSEALPTFVRYLRRGWFFLDKADSHLRYGPIFACVTPRGILIQVCDSEAIHDMFTRRLDFIRPTENYKLLEVYGPCISTAGLEHWPRHRKILAAPFNESIMKFVWSESLTQTKQMLAAWTTAASSANGIISVSKDTRTLSLNVLAATGFRRSFSFRSANSSDAEPDTASSYRDALSMVLDNVILLMLIPRRYLSLPFVPKALQQIGKAAEEFKRHMERMLEEETAALKEGKPGAGSLMTSFVKASNTYKAKSEGGKHPQGLSVEEIFGNIFVINFAGHDTTANTLAFAAFLLARAPEVQNWMAEEVRRVTVEGGDWDYGRLFPQLIRCRAVLLETLRLYPPIMTLPKHTSSQPQSLTIGNRSIVIPANTSTSPSIIAVHTHPQYWPDPLNWNPQRWMTIDDDQQESLITPPRDTFFPWSDGGQNCPGLKFSQVEFVAVLALLMREHRLSIVREEGEIEEQARERVKRVINDCDMQLLLRMRDSDRVRLRCEPRA</sequence>
<comment type="cofactor">
    <cofactor evidence="2">
        <name>heme</name>
        <dbReference type="ChEBI" id="CHEBI:30413"/>
    </cofactor>
</comment>
<dbReference type="GO" id="GO:0005506">
    <property type="term" value="F:iron ion binding"/>
    <property type="evidence" value="ECO:0007669"/>
    <property type="project" value="InterPro"/>
</dbReference>